<dbReference type="GO" id="GO:0008784">
    <property type="term" value="F:alanine racemase activity"/>
    <property type="evidence" value="ECO:0007669"/>
    <property type="project" value="UniProtKB-UniRule"/>
</dbReference>
<dbReference type="GO" id="GO:0071555">
    <property type="term" value="P:cell wall organization"/>
    <property type="evidence" value="ECO:0007669"/>
    <property type="project" value="UniProtKB-KW"/>
</dbReference>
<dbReference type="GO" id="GO:0030632">
    <property type="term" value="P:D-alanine biosynthetic process"/>
    <property type="evidence" value="ECO:0007669"/>
    <property type="project" value="UniProtKB-UniRule"/>
</dbReference>
<evidence type="ECO:0000256" key="11">
    <source>
        <dbReference type="ARBA" id="ARBA00023235"/>
    </source>
</evidence>
<dbReference type="Gene3D" id="3.40.1390.10">
    <property type="entry name" value="MurE/MurF, N-terminal domain"/>
    <property type="match status" value="1"/>
</dbReference>
<dbReference type="PANTHER" id="PTHR43024">
    <property type="entry name" value="UDP-N-ACETYLMURAMOYL-TRIPEPTIDE--D-ALANYL-D-ALANINE LIGASE"/>
    <property type="match status" value="1"/>
</dbReference>
<dbReference type="SUPFAM" id="SSF53244">
    <property type="entry name" value="MurD-like peptide ligases, peptide-binding domain"/>
    <property type="match status" value="1"/>
</dbReference>
<dbReference type="RefSeq" id="WP_160632033.1">
    <property type="nucleotide sequence ID" value="NZ_WWNE01000004.1"/>
</dbReference>
<dbReference type="InterPro" id="IPR009006">
    <property type="entry name" value="Ala_racemase/Decarboxylase_C"/>
</dbReference>
<dbReference type="InterPro" id="IPR001608">
    <property type="entry name" value="Ala_racemase_N"/>
</dbReference>
<comment type="caution">
    <text evidence="18">The sequence shown here is derived from an EMBL/GenBank/DDBJ whole genome shotgun (WGS) entry which is preliminary data.</text>
</comment>
<dbReference type="InterPro" id="IPR035911">
    <property type="entry name" value="MurE/MurF_N"/>
</dbReference>
<dbReference type="SUPFAM" id="SSF51419">
    <property type="entry name" value="PLP-binding barrel"/>
    <property type="match status" value="1"/>
</dbReference>
<evidence type="ECO:0000256" key="6">
    <source>
        <dbReference type="ARBA" id="ARBA00022741"/>
    </source>
</evidence>
<evidence type="ECO:0000256" key="5">
    <source>
        <dbReference type="ARBA" id="ARBA00022618"/>
    </source>
</evidence>
<feature type="binding site" evidence="14 16">
    <location>
        <position position="597"/>
    </location>
    <ligand>
        <name>substrate</name>
    </ligand>
</feature>
<dbReference type="FunFam" id="3.20.20.10:FF:000002">
    <property type="entry name" value="Alanine racemase"/>
    <property type="match status" value="1"/>
</dbReference>
<evidence type="ECO:0000256" key="12">
    <source>
        <dbReference type="ARBA" id="ARBA00023306"/>
    </source>
</evidence>
<keyword evidence="19" id="KW-1185">Reference proteome</keyword>
<evidence type="ECO:0000256" key="8">
    <source>
        <dbReference type="ARBA" id="ARBA00022898"/>
    </source>
</evidence>
<dbReference type="GO" id="GO:0030170">
    <property type="term" value="F:pyridoxal phosphate binding"/>
    <property type="evidence" value="ECO:0007669"/>
    <property type="project" value="UniProtKB-UniRule"/>
</dbReference>
<feature type="active site" description="Proton acceptor; specific for L-alanine" evidence="14">
    <location>
        <position position="725"/>
    </location>
</feature>
<evidence type="ECO:0000256" key="2">
    <source>
        <dbReference type="ARBA" id="ARBA00001933"/>
    </source>
</evidence>
<dbReference type="InterPro" id="IPR051046">
    <property type="entry name" value="MurCDEF_CellWall_CoF430Synth"/>
</dbReference>
<evidence type="ECO:0000256" key="14">
    <source>
        <dbReference type="HAMAP-Rule" id="MF_01201"/>
    </source>
</evidence>
<keyword evidence="8 14" id="KW-0663">Pyridoxal phosphate</keyword>
<comment type="cofactor">
    <cofactor evidence="2 14 15">
        <name>pyridoxal 5'-phosphate</name>
        <dbReference type="ChEBI" id="CHEBI:597326"/>
    </cofactor>
</comment>
<dbReference type="Pfam" id="PF01225">
    <property type="entry name" value="Mur_ligase"/>
    <property type="match status" value="1"/>
</dbReference>
<dbReference type="SUPFAM" id="SSF50621">
    <property type="entry name" value="Alanine racemase C-terminal domain-like"/>
    <property type="match status" value="1"/>
</dbReference>
<evidence type="ECO:0000256" key="4">
    <source>
        <dbReference type="ARBA" id="ARBA00022598"/>
    </source>
</evidence>
<feature type="modified residue" description="N6-(pyridoxal phosphate)lysine" evidence="14 15">
    <location>
        <position position="494"/>
    </location>
</feature>
<feature type="active site" description="Proton acceptor; specific for D-alanine" evidence="14">
    <location>
        <position position="494"/>
    </location>
</feature>
<evidence type="ECO:0000256" key="1">
    <source>
        <dbReference type="ARBA" id="ARBA00000316"/>
    </source>
</evidence>
<dbReference type="Gene3D" id="3.90.190.20">
    <property type="entry name" value="Mur ligase, C-terminal domain"/>
    <property type="match status" value="1"/>
</dbReference>
<evidence type="ECO:0000256" key="16">
    <source>
        <dbReference type="PIRSR" id="PIRSR600821-52"/>
    </source>
</evidence>
<dbReference type="InterPro" id="IPR036565">
    <property type="entry name" value="Mur-like_cat_sf"/>
</dbReference>
<dbReference type="Pfam" id="PF00842">
    <property type="entry name" value="Ala_racemase_C"/>
    <property type="match status" value="1"/>
</dbReference>
<dbReference type="EMBL" id="WWNE01000004">
    <property type="protein sequence ID" value="NBG65159.1"/>
    <property type="molecule type" value="Genomic_DNA"/>
</dbReference>
<dbReference type="UniPathway" id="UPA00042">
    <property type="reaction ID" value="UER00497"/>
</dbReference>
<sequence length="830" mass="94155">MKPKGYSSIELSNICKGTHEGVTTVVTHILIDSRAQQEYSDSMFVALIGQRQDGHQYIEEAYQKGVRSFLISRSQIISDQYEDANFIVVPDTLKALHQIASFHRSQFKLPVIGITGSNGKTIVKEWTFQVLKEVYQICRSPKSYNSQVGVPLSVWQLTSSHDLAIFEAGVSQSNEMECLERMIQPNIGIFTNIGNAHAQNFESQEKQIIEKIQLFKNCNQLIYCKDHHAIDIQIAKTIFSQPIELITWSREKSTVSLQITSITHSNKKSLIKGIYKGEDVEINLPFKDSASLEDAIHVWLLCLTFSIDTAIISEGMKSLTSIAMRLELKKGIHSCTLINDSYNSDITSLKIAITYLKQQQQHPQHTLILSDILQHSESTEKLYAEISDLLNRNKIDRLIGIGPNIQAQKHLFQIPTECYPDTISFLNSIDQIKFYNEAILIKGARKFEFEKITERLQEKGHNSTLEVNLNYLIDNLNYFKSILNSNTKLMIMVKAFSYGNGTHEIANILEYYRADYLAVAYTDEGIALRNQGIALPIMVLNPEPQSFDSLIRHQLEAEIYSLRNLRLFLENLDRNTYFQDPNQAVKIHLKMDTGMRRLGFEQEQLDELVELLKANPQVKVASVFSHLAASDEQEKDDFTQLQFERFNTMTAKIERSLGYSFLKHILNSSGILRFPDQQFDMVRLGIGLYGISNTPEHKAILKPVNRLIAHISQIKHLKKGETVGYGRRGVMPTDGTTATIPIGYADGFSRLLGNGNWQIEVNGKLAPTIGSICMDMLMIDITGIEAEEGDEVVIFGENNTIYDLAKARNTIPYEVLTDIGSRLKRVFYLE</sequence>
<evidence type="ECO:0000256" key="10">
    <source>
        <dbReference type="ARBA" id="ARBA00022984"/>
    </source>
</evidence>
<dbReference type="SMART" id="SM01005">
    <property type="entry name" value="Ala_racemase_C"/>
    <property type="match status" value="1"/>
</dbReference>
<dbReference type="Pfam" id="PF08245">
    <property type="entry name" value="Mur_ligase_M"/>
    <property type="match status" value="1"/>
</dbReference>
<dbReference type="SUPFAM" id="SSF53623">
    <property type="entry name" value="MurD-like peptide ligases, catalytic domain"/>
    <property type="match status" value="1"/>
</dbReference>
<keyword evidence="5" id="KW-0132">Cell division</keyword>
<accession>A0A6N9NH49</accession>
<dbReference type="GO" id="GO:0008360">
    <property type="term" value="P:regulation of cell shape"/>
    <property type="evidence" value="ECO:0007669"/>
    <property type="project" value="UniProtKB-KW"/>
</dbReference>
<keyword evidence="10" id="KW-0573">Peptidoglycan synthesis</keyword>
<keyword evidence="3" id="KW-0963">Cytoplasm</keyword>
<evidence type="ECO:0000256" key="7">
    <source>
        <dbReference type="ARBA" id="ARBA00022840"/>
    </source>
</evidence>
<keyword evidence="12" id="KW-0131">Cell cycle</keyword>
<dbReference type="Gene3D" id="3.20.20.10">
    <property type="entry name" value="Alanine racemase"/>
    <property type="match status" value="1"/>
</dbReference>
<dbReference type="GO" id="GO:0005524">
    <property type="term" value="F:ATP binding"/>
    <property type="evidence" value="ECO:0007669"/>
    <property type="project" value="UniProtKB-KW"/>
</dbReference>
<protein>
    <recommendedName>
        <fullName evidence="14">Alanine racemase</fullName>
        <ecNumber evidence="14">5.1.1.1</ecNumber>
    </recommendedName>
</protein>
<dbReference type="Pfam" id="PF01168">
    <property type="entry name" value="Ala_racemase_N"/>
    <property type="match status" value="1"/>
</dbReference>
<dbReference type="Gene3D" id="3.40.1190.10">
    <property type="entry name" value="Mur-like, catalytic domain"/>
    <property type="match status" value="1"/>
</dbReference>
<reference evidence="18 19" key="1">
    <citation type="submission" date="2019-12" db="EMBL/GenBank/DDBJ databases">
        <authorList>
            <person name="Zhao J."/>
        </authorList>
    </citation>
    <scope>NUCLEOTIDE SEQUENCE [LARGE SCALE GENOMIC DNA]</scope>
    <source>
        <strain evidence="18 19">S-15</strain>
    </source>
</reference>
<organism evidence="18 19">
    <name type="scientific">Acidiluteibacter ferrifornacis</name>
    <dbReference type="NCBI Taxonomy" id="2692424"/>
    <lineage>
        <taxon>Bacteria</taxon>
        <taxon>Pseudomonadati</taxon>
        <taxon>Bacteroidota</taxon>
        <taxon>Flavobacteriia</taxon>
        <taxon>Flavobacteriales</taxon>
        <taxon>Cryomorphaceae</taxon>
        <taxon>Acidiluteibacter</taxon>
    </lineage>
</organism>
<dbReference type="InterPro" id="IPR013221">
    <property type="entry name" value="Mur_ligase_cen"/>
</dbReference>
<keyword evidence="7" id="KW-0067">ATP-binding</keyword>
<dbReference type="InterPro" id="IPR036615">
    <property type="entry name" value="Mur_ligase_C_dom_sf"/>
</dbReference>
<keyword evidence="6" id="KW-0547">Nucleotide-binding</keyword>
<dbReference type="CDD" id="cd00430">
    <property type="entry name" value="PLPDE_III_AR"/>
    <property type="match status" value="1"/>
</dbReference>
<dbReference type="GO" id="GO:0047480">
    <property type="term" value="F:UDP-N-acetylmuramoyl-tripeptide-D-alanyl-D-alanine ligase activity"/>
    <property type="evidence" value="ECO:0007669"/>
    <property type="project" value="InterPro"/>
</dbReference>
<dbReference type="Gene3D" id="2.40.37.10">
    <property type="entry name" value="Lyase, Ornithine Decarboxylase, Chain A, domain 1"/>
    <property type="match status" value="1"/>
</dbReference>
<dbReference type="EC" id="5.1.1.1" evidence="14"/>
<keyword evidence="11 14" id="KW-0413">Isomerase</keyword>
<proteinExistence type="inferred from homology"/>
<feature type="domain" description="Alanine racemase C-terminal" evidence="17">
    <location>
        <begin position="704"/>
        <end position="828"/>
    </location>
</feature>
<evidence type="ECO:0000256" key="3">
    <source>
        <dbReference type="ARBA" id="ARBA00022490"/>
    </source>
</evidence>
<evidence type="ECO:0000313" key="18">
    <source>
        <dbReference type="EMBL" id="NBG65159.1"/>
    </source>
</evidence>
<dbReference type="GO" id="GO:0051301">
    <property type="term" value="P:cell division"/>
    <property type="evidence" value="ECO:0007669"/>
    <property type="project" value="UniProtKB-KW"/>
</dbReference>
<evidence type="ECO:0000259" key="17">
    <source>
        <dbReference type="SMART" id="SM01005"/>
    </source>
</evidence>
<keyword evidence="13" id="KW-0961">Cell wall biogenesis/degradation</keyword>
<dbReference type="PANTHER" id="PTHR43024:SF1">
    <property type="entry name" value="UDP-N-ACETYLMURAMOYL-TRIPEPTIDE--D-ALANYL-D-ALANINE LIGASE"/>
    <property type="match status" value="1"/>
</dbReference>
<dbReference type="Proteomes" id="UP000470771">
    <property type="component" value="Unassembled WGS sequence"/>
</dbReference>
<dbReference type="NCBIfam" id="NF008897">
    <property type="entry name" value="PRK11930.1"/>
    <property type="match status" value="1"/>
</dbReference>
<dbReference type="InterPro" id="IPR029066">
    <property type="entry name" value="PLP-binding_barrel"/>
</dbReference>
<dbReference type="HAMAP" id="MF_01201">
    <property type="entry name" value="Ala_racemase"/>
    <property type="match status" value="1"/>
</dbReference>
<comment type="catalytic activity">
    <reaction evidence="1 14">
        <text>L-alanine = D-alanine</text>
        <dbReference type="Rhea" id="RHEA:20249"/>
        <dbReference type="ChEBI" id="CHEBI:57416"/>
        <dbReference type="ChEBI" id="CHEBI:57972"/>
        <dbReference type="EC" id="5.1.1.1"/>
    </reaction>
</comment>
<evidence type="ECO:0000256" key="13">
    <source>
        <dbReference type="ARBA" id="ARBA00023316"/>
    </source>
</evidence>
<evidence type="ECO:0000313" key="19">
    <source>
        <dbReference type="Proteomes" id="UP000470771"/>
    </source>
</evidence>
<dbReference type="PRINTS" id="PR00992">
    <property type="entry name" value="ALARACEMASE"/>
</dbReference>
<dbReference type="InterPro" id="IPR005863">
    <property type="entry name" value="UDP-N-AcMur_synth"/>
</dbReference>
<keyword evidence="4 18" id="KW-0436">Ligase</keyword>
<dbReference type="AlphaFoldDB" id="A0A6N9NH49"/>
<evidence type="ECO:0000256" key="9">
    <source>
        <dbReference type="ARBA" id="ARBA00022960"/>
    </source>
</evidence>
<dbReference type="InterPro" id="IPR000821">
    <property type="entry name" value="Ala_racemase"/>
</dbReference>
<evidence type="ECO:0000256" key="15">
    <source>
        <dbReference type="PIRSR" id="PIRSR600821-50"/>
    </source>
</evidence>
<feature type="binding site" evidence="14 16">
    <location>
        <position position="774"/>
    </location>
    <ligand>
        <name>substrate</name>
    </ligand>
</feature>
<name>A0A6N9NH49_9FLAO</name>
<dbReference type="InterPro" id="IPR000713">
    <property type="entry name" value="Mur_ligase_N"/>
</dbReference>
<dbReference type="NCBIfam" id="TIGR00492">
    <property type="entry name" value="alr"/>
    <property type="match status" value="1"/>
</dbReference>
<dbReference type="GO" id="GO:0009252">
    <property type="term" value="P:peptidoglycan biosynthetic process"/>
    <property type="evidence" value="ECO:0007669"/>
    <property type="project" value="UniProtKB-KW"/>
</dbReference>
<dbReference type="InterPro" id="IPR011079">
    <property type="entry name" value="Ala_racemase_C"/>
</dbReference>
<keyword evidence="9" id="KW-0133">Cell shape</keyword>
<dbReference type="NCBIfam" id="TIGR01143">
    <property type="entry name" value="murF"/>
    <property type="match status" value="1"/>
</dbReference>
<gene>
    <name evidence="18" type="ORF">GQN54_03465</name>
</gene>
<dbReference type="SUPFAM" id="SSF63418">
    <property type="entry name" value="MurE/MurF N-terminal domain"/>
    <property type="match status" value="1"/>
</dbReference>
<comment type="function">
    <text evidence="14">Catalyzes the interconversion of L-alanine and D-alanine. May also act on other amino acids.</text>
</comment>
<comment type="similarity">
    <text evidence="14">Belongs to the alanine racemase family.</text>
</comment>
<comment type="pathway">
    <text evidence="14">Amino-acid biosynthesis; D-alanine biosynthesis; D-alanine from L-alanine: step 1/1.</text>
</comment>